<dbReference type="InterPro" id="IPR050266">
    <property type="entry name" value="AB_hydrolase_sf"/>
</dbReference>
<feature type="domain" description="AB hydrolase-1" evidence="3">
    <location>
        <begin position="33"/>
        <end position="143"/>
    </location>
</feature>
<reference evidence="4 5" key="1">
    <citation type="journal article" date="2016" name="Nat. Commun.">
        <title>Extremotolerant tardigrade genome and improved radiotolerance of human cultured cells by tardigrade-unique protein.</title>
        <authorList>
            <person name="Hashimoto T."/>
            <person name="Horikawa D.D."/>
            <person name="Saito Y."/>
            <person name="Kuwahara H."/>
            <person name="Kozuka-Hata H."/>
            <person name="Shin-I T."/>
            <person name="Minakuchi Y."/>
            <person name="Ohishi K."/>
            <person name="Motoyama A."/>
            <person name="Aizu T."/>
            <person name="Enomoto A."/>
            <person name="Kondo K."/>
            <person name="Tanaka S."/>
            <person name="Hara Y."/>
            <person name="Koshikawa S."/>
            <person name="Sagara H."/>
            <person name="Miura T."/>
            <person name="Yokobori S."/>
            <person name="Miyagawa K."/>
            <person name="Suzuki Y."/>
            <person name="Kubo T."/>
            <person name="Oyama M."/>
            <person name="Kohara Y."/>
            <person name="Fujiyama A."/>
            <person name="Arakawa K."/>
            <person name="Katayama T."/>
            <person name="Toyoda A."/>
            <person name="Kunieda T."/>
        </authorList>
    </citation>
    <scope>NUCLEOTIDE SEQUENCE [LARGE SCALE GENOMIC DNA]</scope>
    <source>
        <strain evidence="4 5">YOKOZUNA-1</strain>
    </source>
</reference>
<keyword evidence="2" id="KW-0378">Hydrolase</keyword>
<dbReference type="AlphaFoldDB" id="A0A1D1UX56"/>
<gene>
    <name evidence="4" type="primary">RvY_04026-1</name>
    <name evidence="4" type="synonym">RvY_04026.1</name>
    <name evidence="4" type="ORF">RvY_04026</name>
</gene>
<dbReference type="SUPFAM" id="SSF53474">
    <property type="entry name" value="alpha/beta-Hydrolases"/>
    <property type="match status" value="1"/>
</dbReference>
<comment type="similarity">
    <text evidence="1">Belongs to the AB hydrolase superfamily.</text>
</comment>
<evidence type="ECO:0000313" key="4">
    <source>
        <dbReference type="EMBL" id="GAU91847.1"/>
    </source>
</evidence>
<dbReference type="Proteomes" id="UP000186922">
    <property type="component" value="Unassembled WGS sequence"/>
</dbReference>
<dbReference type="PANTHER" id="PTHR43798">
    <property type="entry name" value="MONOACYLGLYCEROL LIPASE"/>
    <property type="match status" value="1"/>
</dbReference>
<dbReference type="OrthoDB" id="190201at2759"/>
<name>A0A1D1UX56_RAMVA</name>
<dbReference type="InterPro" id="IPR000073">
    <property type="entry name" value="AB_hydrolase_1"/>
</dbReference>
<evidence type="ECO:0000313" key="5">
    <source>
        <dbReference type="Proteomes" id="UP000186922"/>
    </source>
</evidence>
<organism evidence="4 5">
    <name type="scientific">Ramazzottius varieornatus</name>
    <name type="common">Water bear</name>
    <name type="synonym">Tardigrade</name>
    <dbReference type="NCBI Taxonomy" id="947166"/>
    <lineage>
        <taxon>Eukaryota</taxon>
        <taxon>Metazoa</taxon>
        <taxon>Ecdysozoa</taxon>
        <taxon>Tardigrada</taxon>
        <taxon>Eutardigrada</taxon>
        <taxon>Parachela</taxon>
        <taxon>Hypsibioidea</taxon>
        <taxon>Ramazzottiidae</taxon>
        <taxon>Ramazzottius</taxon>
    </lineage>
</organism>
<dbReference type="Gene3D" id="3.40.50.1820">
    <property type="entry name" value="alpha/beta hydrolase"/>
    <property type="match status" value="1"/>
</dbReference>
<dbReference type="PANTHER" id="PTHR43798:SF14">
    <property type="entry name" value="SERINE HYDROLASE-LIKE PROTEIN DDB_G0286239"/>
    <property type="match status" value="1"/>
</dbReference>
<comment type="caution">
    <text evidence="4">The sequence shown here is derived from an EMBL/GenBank/DDBJ whole genome shotgun (WGS) entry which is preliminary data.</text>
</comment>
<protein>
    <recommendedName>
        <fullName evidence="3">AB hydrolase-1 domain-containing protein</fullName>
    </recommendedName>
</protein>
<dbReference type="STRING" id="947166.A0A1D1UX56"/>
<evidence type="ECO:0000259" key="3">
    <source>
        <dbReference type="Pfam" id="PF00561"/>
    </source>
</evidence>
<keyword evidence="5" id="KW-1185">Reference proteome</keyword>
<dbReference type="Pfam" id="PF00561">
    <property type="entry name" value="Abhydrolase_1"/>
    <property type="match status" value="1"/>
</dbReference>
<dbReference type="GO" id="GO:0016787">
    <property type="term" value="F:hydrolase activity"/>
    <property type="evidence" value="ECO:0007669"/>
    <property type="project" value="UniProtKB-KW"/>
</dbReference>
<sequence length="299" mass="33811">MPELKPVLRDTRLEVAGGIIAAQEHKPDSCTKRVLMLHGWQDNSNSFRKLIELLPADWWIVAIDFPGHGLSTPRSPGAAYHTIDWISDVLRVVQKLGWTKFTIIGHSMGAGVAQMFASIFTEMVEAVVALDIVKQMSEVPGTLVKGIRMSLLAYTDPAKEKQQTESEIFNSKEEAIKWFAEKHKGNMTPEAAQILLERGLRQPQPGKFQIARDPRLTFPPLYKIPLLHHRLVLKELKCPLLITKSLGAPGWESPEIDAEFLQLFQQNCARFQRVEVEGLHHVHVDTPERVADHVVRFLQ</sequence>
<accession>A0A1D1UX56</accession>
<evidence type="ECO:0000256" key="2">
    <source>
        <dbReference type="ARBA" id="ARBA00022801"/>
    </source>
</evidence>
<dbReference type="InterPro" id="IPR029058">
    <property type="entry name" value="AB_hydrolase_fold"/>
</dbReference>
<dbReference type="EMBL" id="BDGG01000002">
    <property type="protein sequence ID" value="GAU91847.1"/>
    <property type="molecule type" value="Genomic_DNA"/>
</dbReference>
<dbReference type="GO" id="GO:0016020">
    <property type="term" value="C:membrane"/>
    <property type="evidence" value="ECO:0007669"/>
    <property type="project" value="TreeGrafter"/>
</dbReference>
<proteinExistence type="inferred from homology"/>
<evidence type="ECO:0000256" key="1">
    <source>
        <dbReference type="ARBA" id="ARBA00008645"/>
    </source>
</evidence>